<evidence type="ECO:0000313" key="1">
    <source>
        <dbReference type="EMBL" id="MBC5677135.1"/>
    </source>
</evidence>
<name>A0ABR7FPL9_9FIRM</name>
<protein>
    <submittedName>
        <fullName evidence="1">Uncharacterized protein</fullName>
    </submittedName>
</protein>
<reference evidence="1 2" key="1">
    <citation type="submission" date="2020-08" db="EMBL/GenBank/DDBJ databases">
        <title>Genome public.</title>
        <authorList>
            <person name="Liu C."/>
            <person name="Sun Q."/>
        </authorList>
    </citation>
    <scope>NUCLEOTIDE SEQUENCE [LARGE SCALE GENOMIC DNA]</scope>
    <source>
        <strain evidence="1 2">NSJ-7</strain>
    </source>
</reference>
<keyword evidence="2" id="KW-1185">Reference proteome</keyword>
<proteinExistence type="predicted"/>
<comment type="caution">
    <text evidence="1">The sequence shown here is derived from an EMBL/GenBank/DDBJ whole genome shotgun (WGS) entry which is preliminary data.</text>
</comment>
<dbReference type="Proteomes" id="UP000635828">
    <property type="component" value="Unassembled WGS sequence"/>
</dbReference>
<organism evidence="1 2">
    <name type="scientific">Anaerostipes hominis</name>
    <name type="common">ex Liu et al. 2021</name>
    <dbReference type="NCBI Taxonomy" id="2763018"/>
    <lineage>
        <taxon>Bacteria</taxon>
        <taxon>Bacillati</taxon>
        <taxon>Bacillota</taxon>
        <taxon>Clostridia</taxon>
        <taxon>Lachnospirales</taxon>
        <taxon>Lachnospiraceae</taxon>
        <taxon>Anaerostipes</taxon>
    </lineage>
</organism>
<dbReference type="EMBL" id="JACOOS010000005">
    <property type="protein sequence ID" value="MBC5677135.1"/>
    <property type="molecule type" value="Genomic_DNA"/>
</dbReference>
<accession>A0ABR7FPL9</accession>
<sequence length="54" mass="6164">MFTTIEEGMKFLEETVVQRSKYKSLDLFDKSCQISVQLIQLGADPKEVMNALLP</sequence>
<gene>
    <name evidence="1" type="ORF">H8S22_05815</name>
</gene>
<evidence type="ECO:0000313" key="2">
    <source>
        <dbReference type="Proteomes" id="UP000635828"/>
    </source>
</evidence>
<dbReference type="RefSeq" id="WP_155854008.1">
    <property type="nucleotide sequence ID" value="NZ_JACOOS010000005.1"/>
</dbReference>